<evidence type="ECO:0000313" key="5">
    <source>
        <dbReference type="EMBL" id="MFC7125398.1"/>
    </source>
</evidence>
<evidence type="ECO:0000259" key="3">
    <source>
        <dbReference type="Pfam" id="PF23375"/>
    </source>
</evidence>
<comment type="caution">
    <text evidence="5">The sequence shown here is derived from an EMBL/GenBank/DDBJ whole genome shotgun (WGS) entry which is preliminary data.</text>
</comment>
<dbReference type="EMBL" id="JBHSZQ010000004">
    <property type="protein sequence ID" value="MFC7125398.1"/>
    <property type="molecule type" value="Genomic_DNA"/>
</dbReference>
<proteinExistence type="predicted"/>
<dbReference type="InterPro" id="IPR055520">
    <property type="entry name" value="DUF7094"/>
</dbReference>
<feature type="domain" description="Fibronectin-III type-like" evidence="2">
    <location>
        <begin position="321"/>
        <end position="390"/>
    </location>
</feature>
<dbReference type="Proteomes" id="UP001596414">
    <property type="component" value="Unassembled WGS sequence"/>
</dbReference>
<dbReference type="InterPro" id="IPR055522">
    <property type="entry name" value="DUF7096"/>
</dbReference>
<dbReference type="AlphaFoldDB" id="A0ABD5X672"/>
<evidence type="ECO:0000259" key="4">
    <source>
        <dbReference type="Pfam" id="PF23379"/>
    </source>
</evidence>
<organism evidence="5 6">
    <name type="scientific">Halovenus rubra</name>
    <dbReference type="NCBI Taxonomy" id="869890"/>
    <lineage>
        <taxon>Archaea</taxon>
        <taxon>Methanobacteriati</taxon>
        <taxon>Methanobacteriota</taxon>
        <taxon>Stenosarchaea group</taxon>
        <taxon>Halobacteria</taxon>
        <taxon>Halobacteriales</taxon>
        <taxon>Haloarculaceae</taxon>
        <taxon>Halovenus</taxon>
    </lineage>
</organism>
<evidence type="ECO:0000259" key="2">
    <source>
        <dbReference type="Pfam" id="PF23374"/>
    </source>
</evidence>
<feature type="domain" description="DUF7094" evidence="3">
    <location>
        <begin position="203"/>
        <end position="313"/>
    </location>
</feature>
<dbReference type="Pfam" id="PF23379">
    <property type="entry name" value="DUF7096"/>
    <property type="match status" value="1"/>
</dbReference>
<protein>
    <submittedName>
        <fullName evidence="5">Uncharacterized protein</fullName>
    </submittedName>
</protein>
<dbReference type="InterPro" id="IPR056397">
    <property type="entry name" value="Fn3_arc"/>
</dbReference>
<keyword evidence="1" id="KW-0175">Coiled coil</keyword>
<feature type="coiled-coil region" evidence="1">
    <location>
        <begin position="99"/>
        <end position="126"/>
    </location>
</feature>
<accession>A0ABD5X672</accession>
<gene>
    <name evidence="5" type="ORF">ACFQJ7_05005</name>
</gene>
<evidence type="ECO:0000256" key="1">
    <source>
        <dbReference type="SAM" id="Coils"/>
    </source>
</evidence>
<evidence type="ECO:0000313" key="6">
    <source>
        <dbReference type="Proteomes" id="UP001596414"/>
    </source>
</evidence>
<dbReference type="Pfam" id="PF23375">
    <property type="entry name" value="DUF7094"/>
    <property type="match status" value="1"/>
</dbReference>
<name>A0ABD5X672_9EURY</name>
<feature type="domain" description="DUF7096" evidence="4">
    <location>
        <begin position="4"/>
        <end position="158"/>
    </location>
</feature>
<reference evidence="5 6" key="1">
    <citation type="journal article" date="2014" name="Int. J. Syst. Evol. Microbiol.">
        <title>Complete genome sequence of Corynebacterium casei LMG S-19264T (=DSM 44701T), isolated from a smear-ripened cheese.</title>
        <authorList>
            <consortium name="US DOE Joint Genome Institute (JGI-PGF)"/>
            <person name="Walter F."/>
            <person name="Albersmeier A."/>
            <person name="Kalinowski J."/>
            <person name="Ruckert C."/>
        </authorList>
    </citation>
    <scope>NUCLEOTIDE SEQUENCE [LARGE SCALE GENOMIC DNA]</scope>
    <source>
        <strain evidence="5 6">CGMCC 4.7215</strain>
    </source>
</reference>
<sequence>MLPLLLCLGVLIIAGGSVVAAAGSGSLAWSQEQQSNTSIIAVENSSNYLSPPVENVTQQTYKTATLDVSGAVQGDALRLQGAQEVRRLGNKLATTDDAEGDAMEILQRLKQNARTLEQQKRQLYREYGTGEMKTEQLFREIVRLGVTADQYVRLAETVKSGTPALDRVSSQYSSLMGEFALLPSPIVSHLESGFTTGGQTPLYVQGGNESLVLATVQGDTFLRQATLPEQRKYEIPLQFGDGERSEADDAFARAQALYPWAVSDAAQSEVRGFGDTAVYRLQASHTHGELQTYVDGGTTNPFYELQEKNPFSVPVTDFTQTTENGLRLDVQLTNPTGPMRVEIIETADLDAQNITLSIDDEELTTLSSGEDFYTIQPLGPFEITAQTDAGDQVSVLVFP</sequence>
<dbReference type="RefSeq" id="WP_267636390.1">
    <property type="nucleotide sequence ID" value="NZ_JAODIY010000004.1"/>
</dbReference>
<dbReference type="Pfam" id="PF23374">
    <property type="entry name" value="Fn3_arc"/>
    <property type="match status" value="1"/>
</dbReference>